<organism evidence="3 4">
    <name type="scientific">Exocentrus adspersus</name>
    <dbReference type="NCBI Taxonomy" id="1586481"/>
    <lineage>
        <taxon>Eukaryota</taxon>
        <taxon>Metazoa</taxon>
        <taxon>Ecdysozoa</taxon>
        <taxon>Arthropoda</taxon>
        <taxon>Hexapoda</taxon>
        <taxon>Insecta</taxon>
        <taxon>Pterygota</taxon>
        <taxon>Neoptera</taxon>
        <taxon>Endopterygota</taxon>
        <taxon>Coleoptera</taxon>
        <taxon>Polyphaga</taxon>
        <taxon>Cucujiformia</taxon>
        <taxon>Chrysomeloidea</taxon>
        <taxon>Cerambycidae</taxon>
        <taxon>Lamiinae</taxon>
        <taxon>Acanthocinini</taxon>
        <taxon>Exocentrus</taxon>
    </lineage>
</organism>
<evidence type="ECO:0000259" key="2">
    <source>
        <dbReference type="Pfam" id="PF01826"/>
    </source>
</evidence>
<evidence type="ECO:0000313" key="3">
    <source>
        <dbReference type="EMBL" id="KAJ8924765.1"/>
    </source>
</evidence>
<proteinExistence type="predicted"/>
<evidence type="ECO:0000313" key="4">
    <source>
        <dbReference type="Proteomes" id="UP001159042"/>
    </source>
</evidence>
<name>A0AAV8WF37_9CUCU</name>
<feature type="chain" id="PRO_5043574987" description="TIL domain-containing protein" evidence="1">
    <location>
        <begin position="28"/>
        <end position="84"/>
    </location>
</feature>
<dbReference type="Proteomes" id="UP001159042">
    <property type="component" value="Unassembled WGS sequence"/>
</dbReference>
<accession>A0AAV8WF37</accession>
<dbReference type="Gene3D" id="2.10.25.10">
    <property type="entry name" value="Laminin"/>
    <property type="match status" value="1"/>
</dbReference>
<gene>
    <name evidence="3" type="ORF">NQ315_000918</name>
</gene>
<dbReference type="Pfam" id="PF01826">
    <property type="entry name" value="TIL"/>
    <property type="match status" value="1"/>
</dbReference>
<dbReference type="AlphaFoldDB" id="A0AAV8WF37"/>
<evidence type="ECO:0000256" key="1">
    <source>
        <dbReference type="SAM" id="SignalP"/>
    </source>
</evidence>
<reference evidence="3 4" key="1">
    <citation type="journal article" date="2023" name="Insect Mol. Biol.">
        <title>Genome sequencing provides insights into the evolution of gene families encoding plant cell wall-degrading enzymes in longhorned beetles.</title>
        <authorList>
            <person name="Shin N.R."/>
            <person name="Okamura Y."/>
            <person name="Kirsch R."/>
            <person name="Pauchet Y."/>
        </authorList>
    </citation>
    <scope>NUCLEOTIDE SEQUENCE [LARGE SCALE GENOMIC DNA]</scope>
    <source>
        <strain evidence="3">EAD_L_NR</strain>
    </source>
</reference>
<feature type="signal peptide" evidence="1">
    <location>
        <begin position="1"/>
        <end position="27"/>
    </location>
</feature>
<feature type="domain" description="TIL" evidence="2">
    <location>
        <begin position="32"/>
        <end position="84"/>
    </location>
</feature>
<dbReference type="SUPFAM" id="SSF57567">
    <property type="entry name" value="Serine protease inhibitors"/>
    <property type="match status" value="1"/>
</dbReference>
<dbReference type="CDD" id="cd19941">
    <property type="entry name" value="TIL"/>
    <property type="match status" value="1"/>
</dbReference>
<keyword evidence="4" id="KW-1185">Reference proteome</keyword>
<keyword evidence="1" id="KW-0732">Signal</keyword>
<sequence>MKATLVCTLFSLLVLAAVFSTSQAAAASDCEDPNAFYNTCGSACPPSCQKKQTGCIDVCVPSCACKADYIFDEDTEKCVEKTSC</sequence>
<dbReference type="InterPro" id="IPR036084">
    <property type="entry name" value="Ser_inhib-like_sf"/>
</dbReference>
<comment type="caution">
    <text evidence="3">The sequence shown here is derived from an EMBL/GenBank/DDBJ whole genome shotgun (WGS) entry which is preliminary data.</text>
</comment>
<protein>
    <recommendedName>
        <fullName evidence="2">TIL domain-containing protein</fullName>
    </recommendedName>
</protein>
<dbReference type="InterPro" id="IPR002919">
    <property type="entry name" value="TIL_dom"/>
</dbReference>
<dbReference type="EMBL" id="JANEYG010000002">
    <property type="protein sequence ID" value="KAJ8924765.1"/>
    <property type="molecule type" value="Genomic_DNA"/>
</dbReference>